<dbReference type="InterPro" id="IPR011009">
    <property type="entry name" value="Kinase-like_dom_sf"/>
</dbReference>
<dbReference type="VEuPathDB" id="TriTrypDB:LdCL_080011700"/>
<dbReference type="Pfam" id="PF00069">
    <property type="entry name" value="Pkinase"/>
    <property type="match status" value="1"/>
</dbReference>
<keyword evidence="4" id="KW-0808">Transferase</keyword>
<dbReference type="Proteomes" id="UP000601710">
    <property type="component" value="Chromosome 8"/>
</dbReference>
<feature type="region of interest" description="Disordered" evidence="1">
    <location>
        <begin position="595"/>
        <end position="621"/>
    </location>
</feature>
<reference evidence="4" key="1">
    <citation type="submission" date="2020-06" db="EMBL/GenBank/DDBJ databases">
        <authorList>
            <person name="Camacho E."/>
            <person name="Gonzalez-de la Fuente S."/>
            <person name="Rastrojo A."/>
            <person name="Peiro-Pastor R."/>
            <person name="Solana JC."/>
            <person name="Tabera L."/>
            <person name="Gamarro F."/>
            <person name="Carrasco-Ramiro F."/>
            <person name="Requena JM."/>
            <person name="Aguado B."/>
        </authorList>
    </citation>
    <scope>NUCLEOTIDE SEQUENCE</scope>
</reference>
<dbReference type="InterPro" id="IPR051681">
    <property type="entry name" value="Ser/Thr_Kinases-Pseudokinases"/>
</dbReference>
<evidence type="ECO:0000256" key="2">
    <source>
        <dbReference type="SAM" id="Phobius"/>
    </source>
</evidence>
<feature type="transmembrane region" description="Helical" evidence="2">
    <location>
        <begin position="87"/>
        <end position="109"/>
    </location>
</feature>
<feature type="compositionally biased region" description="Polar residues" evidence="1">
    <location>
        <begin position="602"/>
        <end position="616"/>
    </location>
</feature>
<protein>
    <submittedName>
        <fullName evidence="4">Protein_kinase_putative/GeneDB:LmjF.08.0660</fullName>
    </submittedName>
</protein>
<organism evidence="4 5">
    <name type="scientific">Leishmania donovani</name>
    <dbReference type="NCBI Taxonomy" id="5661"/>
    <lineage>
        <taxon>Eukaryota</taxon>
        <taxon>Discoba</taxon>
        <taxon>Euglenozoa</taxon>
        <taxon>Kinetoplastea</taxon>
        <taxon>Metakinetoplastina</taxon>
        <taxon>Trypanosomatida</taxon>
        <taxon>Trypanosomatidae</taxon>
        <taxon>Leishmaniinae</taxon>
        <taxon>Leishmania</taxon>
    </lineage>
</organism>
<evidence type="ECO:0000259" key="3">
    <source>
        <dbReference type="PROSITE" id="PS50011"/>
    </source>
</evidence>
<dbReference type="Gene3D" id="1.10.510.10">
    <property type="entry name" value="Transferase(Phosphotransferase) domain 1"/>
    <property type="match status" value="1"/>
</dbReference>
<dbReference type="VEuPathDB" id="TriTrypDB:LDHU3_08.0770"/>
<dbReference type="VEuPathDB" id="TriTrypDB:LdBPK_080670.1"/>
<feature type="region of interest" description="Disordered" evidence="1">
    <location>
        <begin position="22"/>
        <end position="57"/>
    </location>
</feature>
<feature type="transmembrane region" description="Helical" evidence="2">
    <location>
        <begin position="461"/>
        <end position="483"/>
    </location>
</feature>
<gene>
    <name evidence="4" type="ORF">LDHU3_08.0770</name>
</gene>
<feature type="transmembrane region" description="Helical" evidence="2">
    <location>
        <begin position="421"/>
        <end position="441"/>
    </location>
</feature>
<evidence type="ECO:0000256" key="1">
    <source>
        <dbReference type="SAM" id="MobiDB-lite"/>
    </source>
</evidence>
<dbReference type="EMBL" id="LR812628">
    <property type="protein sequence ID" value="CAC5427716.1"/>
    <property type="molecule type" value="Genomic_DNA"/>
</dbReference>
<dbReference type="GO" id="GO:0004674">
    <property type="term" value="F:protein serine/threonine kinase activity"/>
    <property type="evidence" value="ECO:0007669"/>
    <property type="project" value="TreeGrafter"/>
</dbReference>
<name>A0A6J8F3Z9_LEIDO</name>
<evidence type="ECO:0000313" key="4">
    <source>
        <dbReference type="EMBL" id="CAC5427716.1"/>
    </source>
</evidence>
<keyword evidence="2" id="KW-1133">Transmembrane helix</keyword>
<dbReference type="PROSITE" id="PS50011">
    <property type="entry name" value="PROTEIN_KINASE_DOM"/>
    <property type="match status" value="1"/>
</dbReference>
<feature type="domain" description="Protein kinase" evidence="3">
    <location>
        <begin position="1044"/>
        <end position="1346"/>
    </location>
</feature>
<keyword evidence="2" id="KW-0812">Transmembrane</keyword>
<keyword evidence="2" id="KW-0472">Membrane</keyword>
<dbReference type="PANTHER" id="PTHR44329">
    <property type="entry name" value="SERINE/THREONINE-PROTEIN KINASE TNNI3K-RELATED"/>
    <property type="match status" value="1"/>
</dbReference>
<accession>A0A6J8F3Z9</accession>
<dbReference type="GO" id="GO:0005524">
    <property type="term" value="F:ATP binding"/>
    <property type="evidence" value="ECO:0007669"/>
    <property type="project" value="InterPro"/>
</dbReference>
<proteinExistence type="predicted"/>
<dbReference type="SUPFAM" id="SSF56112">
    <property type="entry name" value="Protein kinase-like (PK-like)"/>
    <property type="match status" value="1"/>
</dbReference>
<keyword evidence="4" id="KW-0418">Kinase</keyword>
<sequence length="1359" mass="147815">MPRHSRHSMGLTLLATPRATPPMKAAAGVSPMKTPAAHEQGVPMHPPEGRHQPLSSRCSSSPAWLRKVKHVGTAARNVLCRLDICWAVFYFVFLVCVGSVSSSISYRLVSRSLIEAGRSLHENRITTVNKLIDQSMDRVDDMAGGLLTLYMKTQFLMQSEKTLSVLCALLERYDEARNYRAFSVISLEQLEMISCWRGSAEADAGGPLIGAISLNHTVNATYYVNRSNYMLNRPLQVSAVIPEGNGTVAALVSNYAASELIEYTQAYYKGSIDSVDIRLRWLQPSSHPHLIYYNYPAGLIYRSLKLPTNVSITDCTQVHIDGARLALNTIGEAKSGFLLAVFINQSLADADPLIMSNNWGQQTVHDNIIFPFSEHAPTAYLKSSNVSHPLMREALKHVDLSRMRDPGYKHSVDFRYNDARAVITVWAYTSCHGLTLPLVYVNSQNTVTGPYLRLHDTLNGVLAAVMVLVSLVFWLFVQLYFAAPLREITRLLNCSVQRGARALYRAGKHGIGALAEVRALGNAHNAAMRQLREVDAFVPAAVRKELPRGTLPAPLTVPIETTLAGLNVVMGSSENRAAHLARHLSTVVYITVRPPQPPPVASHSSSRTPAPLSTQPAGHDAAAITPRCKQRLSVMVQRAVHAVNATSSGPFATPAALEAFASVVHELAHTHRGTVLRLRPDTCILHFHAAVRAHLLPRQEVQLVNAADVDVGTEELAQQDARDAAAFALALLSWVDEQQTAEGQLELPRMPDVRALLDTSLFTCGQYRPADSEQTMTVALGRDVLRDAGSMVERIGVRVAMTEETAARVLRGGSGDSGAAAVSAIPVEALCTGRAEHDADELVLYEALCSRVASGTALQLYARCCFDGFARMRQGDYAGALTAFCGVAAIADLDPGLLPPCLRREVAASGATVGAVSVQVARLMRECERCVRAGVADGFQRVPRRPPGMDAVLPDDITPLGTAPPVSTARSGVPAASAKPRRMASSFTAPPWYPEVGDRHVMLLSNGAVTTRVVVPTPPAWVRDNHGMYWQLACRKSDCTPPELWACRILALGSAGAIASVNYIMYREVHPVVAKAIRDAPPGPISDALRRATPVCGPTAQQDAAIKRLITRHQELRHPNILAPLAYSQSVEGGVVLIWEFCPGGTLRQLLARYPRVKSVTFACFGLQMLSALSHLHERGVAHGRLNLDNVMVDSNGHCRLIGQFADHALEREIFHFKPSCYLSPAMAAGALPTPPCDMFCYGLLAMEAVTQQPCWRWATAAEYGGHRDSKPPSAKELADLMATGGQRFADAVVQGRVVLNLEQLDVGPITEHHNDTMISVCRRLLSLDPASRPTAAELREENKFVLNLLGITMEEDTR</sequence>
<evidence type="ECO:0000313" key="5">
    <source>
        <dbReference type="Proteomes" id="UP000601710"/>
    </source>
</evidence>
<dbReference type="InterPro" id="IPR000719">
    <property type="entry name" value="Prot_kinase_dom"/>
</dbReference>